<dbReference type="EMBL" id="UYYB01007013">
    <property type="protein sequence ID" value="VDM67919.1"/>
    <property type="molecule type" value="Genomic_DNA"/>
</dbReference>
<gene>
    <name evidence="7" type="ORF">SVUK_LOCUS2917</name>
</gene>
<evidence type="ECO:0000256" key="6">
    <source>
        <dbReference type="SAM" id="Phobius"/>
    </source>
</evidence>
<dbReference type="GO" id="GO:0016020">
    <property type="term" value="C:membrane"/>
    <property type="evidence" value="ECO:0007669"/>
    <property type="project" value="UniProtKB-SubCell"/>
</dbReference>
<keyword evidence="3 6" id="KW-0812">Transmembrane</keyword>
<keyword evidence="4 6" id="KW-1133">Transmembrane helix</keyword>
<dbReference type="PANTHER" id="PTHR16119:SF15">
    <property type="entry name" value="TRANSMEMBRANE PROTEIN 144 HOMOLOG"/>
    <property type="match status" value="1"/>
</dbReference>
<dbReference type="InterPro" id="IPR012435">
    <property type="entry name" value="TMEM144"/>
</dbReference>
<evidence type="ECO:0000313" key="8">
    <source>
        <dbReference type="Proteomes" id="UP000270094"/>
    </source>
</evidence>
<evidence type="ECO:0000256" key="5">
    <source>
        <dbReference type="ARBA" id="ARBA00023136"/>
    </source>
</evidence>
<accession>A0A3P7ILY3</accession>
<evidence type="ECO:0000256" key="3">
    <source>
        <dbReference type="ARBA" id="ARBA00022692"/>
    </source>
</evidence>
<feature type="transmembrane region" description="Helical" evidence="6">
    <location>
        <begin position="204"/>
        <end position="224"/>
    </location>
</feature>
<evidence type="ECO:0000256" key="1">
    <source>
        <dbReference type="ARBA" id="ARBA00004141"/>
    </source>
</evidence>
<dbReference type="GO" id="GO:0015144">
    <property type="term" value="F:carbohydrate transmembrane transporter activity"/>
    <property type="evidence" value="ECO:0007669"/>
    <property type="project" value="InterPro"/>
</dbReference>
<dbReference type="PANTHER" id="PTHR16119">
    <property type="entry name" value="TRANSMEMBRANE PROTEIN 144"/>
    <property type="match status" value="1"/>
</dbReference>
<feature type="transmembrane region" description="Helical" evidence="6">
    <location>
        <begin position="230"/>
        <end position="248"/>
    </location>
</feature>
<keyword evidence="8" id="KW-1185">Reference proteome</keyword>
<dbReference type="InterPro" id="IPR010651">
    <property type="entry name" value="Sugar_transport"/>
</dbReference>
<evidence type="ECO:0000313" key="7">
    <source>
        <dbReference type="EMBL" id="VDM67919.1"/>
    </source>
</evidence>
<dbReference type="OrthoDB" id="426527at2759"/>
<dbReference type="Proteomes" id="UP000270094">
    <property type="component" value="Unassembled WGS sequence"/>
</dbReference>
<dbReference type="Pfam" id="PF07857">
    <property type="entry name" value="TMEM144"/>
    <property type="match status" value="1"/>
</dbReference>
<proteinExistence type="inferred from homology"/>
<reference evidence="7 8" key="1">
    <citation type="submission" date="2018-11" db="EMBL/GenBank/DDBJ databases">
        <authorList>
            <consortium name="Pathogen Informatics"/>
        </authorList>
    </citation>
    <scope>NUCLEOTIDE SEQUENCE [LARGE SCALE GENOMIC DNA]</scope>
</reference>
<comment type="subcellular location">
    <subcellularLocation>
        <location evidence="1">Membrane</location>
        <topology evidence="1">Multi-pass membrane protein</topology>
    </subcellularLocation>
</comment>
<feature type="transmembrane region" description="Helical" evidence="6">
    <location>
        <begin position="172"/>
        <end position="192"/>
    </location>
</feature>
<name>A0A3P7ILY3_STRVU</name>
<evidence type="ECO:0000256" key="2">
    <source>
        <dbReference type="ARBA" id="ARBA00005731"/>
    </source>
</evidence>
<evidence type="ECO:0000256" key="4">
    <source>
        <dbReference type="ARBA" id="ARBA00022989"/>
    </source>
</evidence>
<organism evidence="7 8">
    <name type="scientific">Strongylus vulgaris</name>
    <name type="common">Blood worm</name>
    <dbReference type="NCBI Taxonomy" id="40348"/>
    <lineage>
        <taxon>Eukaryota</taxon>
        <taxon>Metazoa</taxon>
        <taxon>Ecdysozoa</taxon>
        <taxon>Nematoda</taxon>
        <taxon>Chromadorea</taxon>
        <taxon>Rhabditida</taxon>
        <taxon>Rhabditina</taxon>
        <taxon>Rhabditomorpha</taxon>
        <taxon>Strongyloidea</taxon>
        <taxon>Strongylidae</taxon>
        <taxon>Strongylus</taxon>
    </lineage>
</organism>
<comment type="similarity">
    <text evidence="2">Belongs to the TMEM144 family.</text>
</comment>
<keyword evidence="5 6" id="KW-0472">Membrane</keyword>
<sequence>MALGILIWNTTNCLTGWAGGRFGLFGMKPNPPASDLLNYGGLVLVIIGGVLFSRVKGNSAEEDSDKEKPNVALVEVEKTTRGSAEAEPLNELETEITSSNNEAKTLLSGKHRIISITFHQLLTTTLYRNCSGFAMALIAGVFYGMTFVPVIYMMDNPDLFPNYPQDSLSYVFSHYFGIFLTATTLFIGYAAIKKNRPTIPQEIFFPAFLAGLLWAIAQSSFFVANQHLSQAVTFPIITMLPGCIASAWRDQCLARIANYLRNYPFREKGRAQHSPEGNLF</sequence>
<dbReference type="AlphaFoldDB" id="A0A3P7ILY3"/>
<protein>
    <submittedName>
        <fullName evidence="7">Uncharacterized protein</fullName>
    </submittedName>
</protein>
<feature type="transmembrane region" description="Helical" evidence="6">
    <location>
        <begin position="36"/>
        <end position="55"/>
    </location>
</feature>
<feature type="transmembrane region" description="Helical" evidence="6">
    <location>
        <begin position="132"/>
        <end position="152"/>
    </location>
</feature>